<dbReference type="SUPFAM" id="SSF51735">
    <property type="entry name" value="NAD(P)-binding Rossmann-fold domains"/>
    <property type="match status" value="1"/>
</dbReference>
<dbReference type="InterPro" id="IPR013149">
    <property type="entry name" value="ADH-like_C"/>
</dbReference>
<protein>
    <recommendedName>
        <fullName evidence="1">Alcohol dehydrogenase-like C-terminal domain-containing protein</fullName>
    </recommendedName>
</protein>
<dbReference type="Proteomes" id="UP001154322">
    <property type="component" value="Unassembled WGS sequence"/>
</dbReference>
<dbReference type="RefSeq" id="WP_261944487.1">
    <property type="nucleotide sequence ID" value="NZ_AP031292.1"/>
</dbReference>
<name>A0ABM9FUS4_9BACL</name>
<comment type="caution">
    <text evidence="2">The sequence shown here is derived from an EMBL/GenBank/DDBJ whole genome shotgun (WGS) entry which is preliminary data.</text>
</comment>
<gene>
    <name evidence="2" type="ORF">WJ0W_000091</name>
</gene>
<evidence type="ECO:0000313" key="3">
    <source>
        <dbReference type="Proteomes" id="UP001154322"/>
    </source>
</evidence>
<evidence type="ECO:0000313" key="2">
    <source>
        <dbReference type="EMBL" id="CAH8242882.1"/>
    </source>
</evidence>
<feature type="domain" description="Alcohol dehydrogenase-like C-terminal" evidence="1">
    <location>
        <begin position="8"/>
        <end position="111"/>
    </location>
</feature>
<dbReference type="InterPro" id="IPR036291">
    <property type="entry name" value="NAD(P)-bd_dom_sf"/>
</dbReference>
<keyword evidence="3" id="KW-1185">Reference proteome</keyword>
<sequence length="142" mass="15581">MVGLGLFGQLIAQFSHQANYRVFATDMNPARIAAVQASGVDAAYLANDEALDDYAERFTAGFGLDSIALVAHSSSPRIIAATMEKLAFRSTCAVVGNVPIEFPRELFFQKEADFVIARAAGPGRYDRQYEDQGIDYPYAYVR</sequence>
<dbReference type="EMBL" id="CALYLO010000001">
    <property type="protein sequence ID" value="CAH8242882.1"/>
    <property type="molecule type" value="Genomic_DNA"/>
</dbReference>
<organism evidence="2 3">
    <name type="scientific">Paenibacillus melissococcoides</name>
    <dbReference type="NCBI Taxonomy" id="2912268"/>
    <lineage>
        <taxon>Bacteria</taxon>
        <taxon>Bacillati</taxon>
        <taxon>Bacillota</taxon>
        <taxon>Bacilli</taxon>
        <taxon>Bacillales</taxon>
        <taxon>Paenibacillaceae</taxon>
        <taxon>Paenibacillus</taxon>
    </lineage>
</organism>
<accession>A0ABM9FUS4</accession>
<proteinExistence type="predicted"/>
<dbReference type="Gene3D" id="3.40.50.720">
    <property type="entry name" value="NAD(P)-binding Rossmann-like Domain"/>
    <property type="match status" value="1"/>
</dbReference>
<dbReference type="Pfam" id="PF00107">
    <property type="entry name" value="ADH_zinc_N"/>
    <property type="match status" value="1"/>
</dbReference>
<reference evidence="2" key="1">
    <citation type="submission" date="2022-06" db="EMBL/GenBank/DDBJ databases">
        <authorList>
            <person name="Dietemann V."/>
            <person name="Ory F."/>
            <person name="Dainat B."/>
            <person name="Oberhansli S."/>
        </authorList>
    </citation>
    <scope>NUCLEOTIDE SEQUENCE</scope>
    <source>
        <strain evidence="2">Ena-SAMPLE-TAB-26-04-2022-14:26:32:270-5432</strain>
    </source>
</reference>
<evidence type="ECO:0000259" key="1">
    <source>
        <dbReference type="Pfam" id="PF00107"/>
    </source>
</evidence>